<dbReference type="PANTHER" id="PTHR31018:SF3">
    <property type="entry name" value="RECEPTOR PROTEIN-TYROSINE KINASE"/>
    <property type="match status" value="1"/>
</dbReference>
<organism evidence="8 9">
    <name type="scientific">Mucilaginibacter arboris</name>
    <dbReference type="NCBI Taxonomy" id="2682090"/>
    <lineage>
        <taxon>Bacteria</taxon>
        <taxon>Pseudomonadati</taxon>
        <taxon>Bacteroidota</taxon>
        <taxon>Sphingobacteriia</taxon>
        <taxon>Sphingobacteriales</taxon>
        <taxon>Sphingobacteriaceae</taxon>
        <taxon>Mucilaginibacter</taxon>
    </lineage>
</organism>
<accession>A0A7K1SWB1</accession>
<dbReference type="Pfam" id="PF01833">
    <property type="entry name" value="TIG"/>
    <property type="match status" value="2"/>
</dbReference>
<dbReference type="InterPro" id="IPR051648">
    <property type="entry name" value="CWI-Assembly_Regulator"/>
</dbReference>
<protein>
    <recommendedName>
        <fullName evidence="7">IPT/TIG domain-containing protein</fullName>
    </recommendedName>
</protein>
<evidence type="ECO:0000313" key="9">
    <source>
        <dbReference type="Proteomes" id="UP000462014"/>
    </source>
</evidence>
<evidence type="ECO:0000256" key="3">
    <source>
        <dbReference type="ARBA" id="ARBA00022525"/>
    </source>
</evidence>
<dbReference type="SUPFAM" id="SSF81296">
    <property type="entry name" value="E set domains"/>
    <property type="match status" value="2"/>
</dbReference>
<comment type="subcellular location">
    <subcellularLocation>
        <location evidence="1">Secreted</location>
        <location evidence="1">Cell wall</location>
    </subcellularLocation>
</comment>
<name>A0A7K1SWB1_9SPHI</name>
<evidence type="ECO:0000259" key="7">
    <source>
        <dbReference type="SMART" id="SM00429"/>
    </source>
</evidence>
<feature type="domain" description="IPT/TIG" evidence="7">
    <location>
        <begin position="130"/>
        <end position="209"/>
    </location>
</feature>
<gene>
    <name evidence="8" type="ORF">GO621_08645</name>
</gene>
<feature type="chain" id="PRO_5029477379" description="IPT/TIG domain-containing protein" evidence="6">
    <location>
        <begin position="20"/>
        <end position="517"/>
    </location>
</feature>
<feature type="signal peptide" evidence="6">
    <location>
        <begin position="1"/>
        <end position="19"/>
    </location>
</feature>
<evidence type="ECO:0000256" key="1">
    <source>
        <dbReference type="ARBA" id="ARBA00004191"/>
    </source>
</evidence>
<evidence type="ECO:0000313" key="8">
    <source>
        <dbReference type="EMBL" id="MVN21605.1"/>
    </source>
</evidence>
<evidence type="ECO:0000256" key="2">
    <source>
        <dbReference type="ARBA" id="ARBA00022512"/>
    </source>
</evidence>
<keyword evidence="2" id="KW-0134">Cell wall</keyword>
<dbReference type="GO" id="GO:0030313">
    <property type="term" value="C:cell envelope"/>
    <property type="evidence" value="ECO:0007669"/>
    <property type="project" value="UniProtKB-SubCell"/>
</dbReference>
<feature type="domain" description="IPT/TIG" evidence="7">
    <location>
        <begin position="45"/>
        <end position="129"/>
    </location>
</feature>
<dbReference type="Gene3D" id="2.60.40.10">
    <property type="entry name" value="Immunoglobulins"/>
    <property type="match status" value="2"/>
</dbReference>
<dbReference type="Gene3D" id="3.80.20.20">
    <property type="entry name" value="Receptor L-domain"/>
    <property type="match status" value="1"/>
</dbReference>
<proteinExistence type="predicted"/>
<dbReference type="PANTHER" id="PTHR31018">
    <property type="entry name" value="SPORULATION-SPECIFIC PROTEIN-RELATED"/>
    <property type="match status" value="1"/>
</dbReference>
<evidence type="ECO:0000256" key="6">
    <source>
        <dbReference type="SAM" id="SignalP"/>
    </source>
</evidence>
<dbReference type="SMART" id="SM00429">
    <property type="entry name" value="IPT"/>
    <property type="match status" value="2"/>
</dbReference>
<dbReference type="AlphaFoldDB" id="A0A7K1SWB1"/>
<keyword evidence="5" id="KW-0325">Glycoprotein</keyword>
<dbReference type="RefSeq" id="WP_157566064.1">
    <property type="nucleotide sequence ID" value="NZ_WPIK01000006.1"/>
</dbReference>
<keyword evidence="9" id="KW-1185">Reference proteome</keyword>
<dbReference type="Proteomes" id="UP000462014">
    <property type="component" value="Unassembled WGS sequence"/>
</dbReference>
<keyword evidence="4 6" id="KW-0732">Signal</keyword>
<dbReference type="EMBL" id="WPIK01000006">
    <property type="protein sequence ID" value="MVN21605.1"/>
    <property type="molecule type" value="Genomic_DNA"/>
</dbReference>
<sequence length="517" mass="52153">MNKLLPALLVLLLAFSSCKKEQPAIPNLTTTTTTTTGTTGQAPAQVTISSISPSSGSVGTVVTISGTNFGTSATVLFNGVASTVQSITATEIKVVAPVATSGNVTVTVGSQSITGQALTTITGPVFTYAIPTVTGILPATGSSGAVVTISGTNFGTSTLWVKVLFNGVGATVQSVTSTEIKVVAPVATSGNVTVTVGSQSITGPAFTYISPLTSPYVNGDVRLTTQAEVDAFVALNKGKQLQINGGLSISGNDITSVAGLSNITSVSGTLFISACPLLSDVSFLNNITSAGSVSFQNLVVTAITMDKLTGTTGNILLSSCKNLNNASFKSLTSITGNSILGGLRISSCGQLSNVDFSSLSLATSTLLISGTALSDLSGFSALQTAGSLTISGNPALTNFHGLEQLTTLTLPAIYQLLGGTSINGINITGNAKLTSLAGLQNLTSVPIASITGNANLNDFCPLKALISILSTSPAYSYRSPTTITDVYRTVYVPALTLTSNGNYAATPDALAAVALCK</sequence>
<comment type="caution">
    <text evidence="8">The sequence shown here is derived from an EMBL/GenBank/DDBJ whole genome shotgun (WGS) entry which is preliminary data.</text>
</comment>
<dbReference type="InterPro" id="IPR014756">
    <property type="entry name" value="Ig_E-set"/>
</dbReference>
<reference evidence="8 9" key="1">
    <citation type="submission" date="2019-12" db="EMBL/GenBank/DDBJ databases">
        <title>Mucilaginibacter sp. HMF7410 genome sequencing and assembly.</title>
        <authorList>
            <person name="Kang H."/>
            <person name="Cha I."/>
            <person name="Kim H."/>
            <person name="Joh K."/>
        </authorList>
    </citation>
    <scope>NUCLEOTIDE SEQUENCE [LARGE SCALE GENOMIC DNA]</scope>
    <source>
        <strain evidence="8 9">HMF7410</strain>
    </source>
</reference>
<dbReference type="InterPro" id="IPR013783">
    <property type="entry name" value="Ig-like_fold"/>
</dbReference>
<dbReference type="SUPFAM" id="SSF52058">
    <property type="entry name" value="L domain-like"/>
    <property type="match status" value="2"/>
</dbReference>
<dbReference type="PROSITE" id="PS51257">
    <property type="entry name" value="PROKAR_LIPOPROTEIN"/>
    <property type="match status" value="1"/>
</dbReference>
<evidence type="ECO:0000256" key="5">
    <source>
        <dbReference type="ARBA" id="ARBA00023180"/>
    </source>
</evidence>
<dbReference type="CDD" id="cd00603">
    <property type="entry name" value="IPT_PCSR"/>
    <property type="match status" value="2"/>
</dbReference>
<dbReference type="InterPro" id="IPR036941">
    <property type="entry name" value="Rcpt_L-dom_sf"/>
</dbReference>
<evidence type="ECO:0000256" key="4">
    <source>
        <dbReference type="ARBA" id="ARBA00022729"/>
    </source>
</evidence>
<dbReference type="InterPro" id="IPR002909">
    <property type="entry name" value="IPT_dom"/>
</dbReference>
<keyword evidence="3" id="KW-0964">Secreted</keyword>